<dbReference type="AlphaFoldDB" id="A0A4Q2T086"/>
<evidence type="ECO:0000313" key="2">
    <source>
        <dbReference type="EMBL" id="RYC11955.1"/>
    </source>
</evidence>
<keyword evidence="2" id="KW-0808">Transferase</keyword>
<protein>
    <submittedName>
        <fullName evidence="2">Glycosyltransferase family 2 protein</fullName>
    </submittedName>
</protein>
<dbReference type="RefSeq" id="WP_129332386.1">
    <property type="nucleotide sequence ID" value="NZ_SDVB01000238.1"/>
</dbReference>
<keyword evidence="3" id="KW-1185">Reference proteome</keyword>
<reference evidence="2 3" key="1">
    <citation type="submission" date="2019-01" db="EMBL/GenBank/DDBJ databases">
        <authorList>
            <person name="Deng T."/>
        </authorList>
    </citation>
    <scope>NUCLEOTIDE SEQUENCE [LARGE SCALE GENOMIC DNA]</scope>
    <source>
        <strain evidence="2 3">F8825</strain>
    </source>
</reference>
<dbReference type="OrthoDB" id="8350085at2"/>
<proteinExistence type="predicted"/>
<dbReference type="EMBL" id="SDVB01000238">
    <property type="protein sequence ID" value="RYC11955.1"/>
    <property type="molecule type" value="Genomic_DNA"/>
</dbReference>
<accession>A0A4Q2T086</accession>
<organism evidence="2 3">
    <name type="scientific">Ciceribacter ferrooxidans</name>
    <dbReference type="NCBI Taxonomy" id="2509717"/>
    <lineage>
        <taxon>Bacteria</taxon>
        <taxon>Pseudomonadati</taxon>
        <taxon>Pseudomonadota</taxon>
        <taxon>Alphaproteobacteria</taxon>
        <taxon>Hyphomicrobiales</taxon>
        <taxon>Rhizobiaceae</taxon>
        <taxon>Ciceribacter</taxon>
    </lineage>
</organism>
<gene>
    <name evidence="2" type="ORF">EUU22_12875</name>
</gene>
<dbReference type="GO" id="GO:0016740">
    <property type="term" value="F:transferase activity"/>
    <property type="evidence" value="ECO:0007669"/>
    <property type="project" value="UniProtKB-KW"/>
</dbReference>
<dbReference type="CDD" id="cd00761">
    <property type="entry name" value="Glyco_tranf_GTA_type"/>
    <property type="match status" value="1"/>
</dbReference>
<sequence>MLTSKNVLLCIFSYNMGSTLERCILSTFKMCPGFDVALIDDQSEDDVTKAVIEKYRPRMKLCVTSTEDKQGRRHGNLYGNIQRMCRYAEEEGYDFIFLIQDDMQFVRPFDDAILKQYGELFASDDKVLQVDPRFLRKGYAYDILEDVKAYRFPDGDNRRSYADVGILRLSTLKKLGWTFRESEAENKKVLADLGYVRLFPFSPIVMHVPFPRTYRAGKLKTSLLPMRRGEYEFHEMTPRERERMDRRKLQEIPYFRRFLRPKNMLLARLVYALVTDASALR</sequence>
<dbReference type="Proteomes" id="UP000291088">
    <property type="component" value="Unassembled WGS sequence"/>
</dbReference>
<evidence type="ECO:0000313" key="3">
    <source>
        <dbReference type="Proteomes" id="UP000291088"/>
    </source>
</evidence>
<dbReference type="InterPro" id="IPR001173">
    <property type="entry name" value="Glyco_trans_2-like"/>
</dbReference>
<feature type="domain" description="Glycosyltransferase 2-like" evidence="1">
    <location>
        <begin position="10"/>
        <end position="104"/>
    </location>
</feature>
<evidence type="ECO:0000259" key="1">
    <source>
        <dbReference type="Pfam" id="PF00535"/>
    </source>
</evidence>
<dbReference type="Pfam" id="PF00535">
    <property type="entry name" value="Glycos_transf_2"/>
    <property type="match status" value="1"/>
</dbReference>
<dbReference type="SUPFAM" id="SSF53448">
    <property type="entry name" value="Nucleotide-diphospho-sugar transferases"/>
    <property type="match status" value="1"/>
</dbReference>
<dbReference type="Gene3D" id="3.90.550.10">
    <property type="entry name" value="Spore Coat Polysaccharide Biosynthesis Protein SpsA, Chain A"/>
    <property type="match status" value="1"/>
</dbReference>
<comment type="caution">
    <text evidence="2">The sequence shown here is derived from an EMBL/GenBank/DDBJ whole genome shotgun (WGS) entry which is preliminary data.</text>
</comment>
<dbReference type="InterPro" id="IPR029044">
    <property type="entry name" value="Nucleotide-diphossugar_trans"/>
</dbReference>
<name>A0A4Q2T086_9HYPH</name>